<dbReference type="OrthoDB" id="9809589at2"/>
<gene>
    <name evidence="3" type="ORF">AWJ14_02620</name>
</gene>
<comment type="caution">
    <text evidence="3">The sequence shown here is derived from an EMBL/GenBank/DDBJ whole genome shotgun (WGS) entry which is preliminary data.</text>
</comment>
<dbReference type="RefSeq" id="WP_066177891.1">
    <property type="nucleotide sequence ID" value="NZ_LQZT01000012.1"/>
</dbReference>
<dbReference type="EMBL" id="LQZT01000012">
    <property type="protein sequence ID" value="OCW57717.1"/>
    <property type="molecule type" value="Genomic_DNA"/>
</dbReference>
<evidence type="ECO:0000256" key="1">
    <source>
        <dbReference type="SAM" id="MobiDB-lite"/>
    </source>
</evidence>
<sequence>MINRRKRDGRTGRNAIAGALVLVLAASFQLTAAQALSDLKEVAPPAAEEAPKDTRPPLDEPLTGSDGGLPAPAPIIRPQPEPTPAVTEPADAADAAPVEILTDPTQLPEPARRMRELIIEAASSGEIENLRALLGSGPTATQLALSDIDSDPVDYLRSISGDGAGQEILAILIDLLNTGFVRVDADEPGETYLWPYFAAMPLDSLTPPQQVELLRLVTAGDVEDMKAYGAYNFYRVGISPEGEWRFFMAGD</sequence>
<name>A0A1C1YW60_9HYPH</name>
<protein>
    <submittedName>
        <fullName evidence="3">Uncharacterized protein</fullName>
    </submittedName>
</protein>
<reference evidence="3 4" key="1">
    <citation type="submission" date="2015-12" db="EMBL/GenBank/DDBJ databases">
        <authorList>
            <person name="Shamseldin A."/>
            <person name="Moawad H."/>
            <person name="Abd El-Rahim W.M."/>
            <person name="Sadowsky M.J."/>
        </authorList>
    </citation>
    <scope>NUCLEOTIDE SEQUENCE [LARGE SCALE GENOMIC DNA]</scope>
    <source>
        <strain evidence="3 4">JC234</strain>
    </source>
</reference>
<feature type="compositionally biased region" description="Pro residues" evidence="1">
    <location>
        <begin position="71"/>
        <end position="83"/>
    </location>
</feature>
<evidence type="ECO:0000313" key="4">
    <source>
        <dbReference type="Proteomes" id="UP000094795"/>
    </source>
</evidence>
<dbReference type="Proteomes" id="UP000094795">
    <property type="component" value="Unassembled WGS sequence"/>
</dbReference>
<keyword evidence="2" id="KW-0732">Signal</keyword>
<feature type="signal peptide" evidence="2">
    <location>
        <begin position="1"/>
        <end position="32"/>
    </location>
</feature>
<feature type="chain" id="PRO_5008656582" evidence="2">
    <location>
        <begin position="33"/>
        <end position="251"/>
    </location>
</feature>
<organism evidence="3 4">
    <name type="scientific">Hoeflea olei</name>
    <dbReference type="NCBI Taxonomy" id="1480615"/>
    <lineage>
        <taxon>Bacteria</taxon>
        <taxon>Pseudomonadati</taxon>
        <taxon>Pseudomonadota</taxon>
        <taxon>Alphaproteobacteria</taxon>
        <taxon>Hyphomicrobiales</taxon>
        <taxon>Rhizobiaceae</taxon>
        <taxon>Hoeflea</taxon>
    </lineage>
</organism>
<feature type="compositionally biased region" description="Low complexity" evidence="1">
    <location>
        <begin position="84"/>
        <end position="98"/>
    </location>
</feature>
<dbReference type="STRING" id="1480615.AWJ14_02620"/>
<accession>A0A1C1YW60</accession>
<keyword evidence="4" id="KW-1185">Reference proteome</keyword>
<evidence type="ECO:0000256" key="2">
    <source>
        <dbReference type="SAM" id="SignalP"/>
    </source>
</evidence>
<feature type="compositionally biased region" description="Basic and acidic residues" evidence="1">
    <location>
        <begin position="49"/>
        <end position="58"/>
    </location>
</feature>
<dbReference type="AlphaFoldDB" id="A0A1C1YW60"/>
<proteinExistence type="predicted"/>
<feature type="region of interest" description="Disordered" evidence="1">
    <location>
        <begin position="42"/>
        <end position="103"/>
    </location>
</feature>
<evidence type="ECO:0000313" key="3">
    <source>
        <dbReference type="EMBL" id="OCW57717.1"/>
    </source>
</evidence>